<reference evidence="7" key="1">
    <citation type="submission" date="2025-08" db="UniProtKB">
        <authorList>
            <consortium name="RefSeq"/>
        </authorList>
    </citation>
    <scope>IDENTIFICATION</scope>
    <source>
        <tissue evidence="7">Gonad</tissue>
    </source>
</reference>
<name>A0A6P4YLG7_BRABE</name>
<dbReference type="Pfam" id="PF02902">
    <property type="entry name" value="Peptidase_C48"/>
    <property type="match status" value="1"/>
</dbReference>
<keyword evidence="2" id="KW-0645">Protease</keyword>
<gene>
    <name evidence="7" type="primary">LOC109474452</name>
</gene>
<dbReference type="RefSeq" id="XP_019630305.1">
    <property type="nucleotide sequence ID" value="XM_019774746.1"/>
</dbReference>
<evidence type="ECO:0000256" key="1">
    <source>
        <dbReference type="ARBA" id="ARBA00005234"/>
    </source>
</evidence>
<evidence type="ECO:0000313" key="7">
    <source>
        <dbReference type="RefSeq" id="XP_019630305.1"/>
    </source>
</evidence>
<keyword evidence="3" id="KW-0378">Hydrolase</keyword>
<dbReference type="OrthoDB" id="10033651at2759"/>
<dbReference type="PROSITE" id="PS50600">
    <property type="entry name" value="ULP_PROTEASE"/>
    <property type="match status" value="1"/>
</dbReference>
<dbReference type="GO" id="GO:0006508">
    <property type="term" value="P:proteolysis"/>
    <property type="evidence" value="ECO:0007669"/>
    <property type="project" value="UniProtKB-KW"/>
</dbReference>
<evidence type="ECO:0000256" key="4">
    <source>
        <dbReference type="SAM" id="Coils"/>
    </source>
</evidence>
<dbReference type="Gene3D" id="3.30.40.10">
    <property type="entry name" value="Zinc/RING finger domain, C3HC4 (zinc finger)"/>
    <property type="match status" value="1"/>
</dbReference>
<evidence type="ECO:0000256" key="3">
    <source>
        <dbReference type="ARBA" id="ARBA00022801"/>
    </source>
</evidence>
<accession>A0A6P4YLG7</accession>
<sequence length="399" mass="45453">MSRGKLVVGNVSLTTSDLQKLSPGEWLNDKVITACLEMLSKLHPGEVFPLPSQLVLMWERQRSPGWLFEKICFASYKYLLLPICHHSHWMLLVANVQERTVGILNSSSLFDKYTGQFIPKWQEYMRRRSLEVEPQLALWQPVHMTSNRQADGSSCGVFVLMNAESLACNRDLDSMGQDDVPAFLLGVKKQLADNSDAVDARCARLEHCSAPEACSWLQCDNCHQWLHFECAGLTKKPRGSFICLQCGKRIQLSHCDSHINNVKTPLEVDVLHARRQNLEKRIVEYIQTQQEAEDHLAGIYEGIIPSRRHSYFFSKFSAVRNTLEGQGIGYITNEELSEELFGWLTALHQRYANREVPDTKYVACVLMPEVSASYVVFIHYPDRLTTNDAQSTRTSTQIV</sequence>
<dbReference type="GO" id="GO:0008234">
    <property type="term" value="F:cysteine-type peptidase activity"/>
    <property type="evidence" value="ECO:0007669"/>
    <property type="project" value="InterPro"/>
</dbReference>
<keyword evidence="4" id="KW-0175">Coiled coil</keyword>
<dbReference type="InterPro" id="IPR003653">
    <property type="entry name" value="Peptidase_C48_C"/>
</dbReference>
<dbReference type="InterPro" id="IPR011011">
    <property type="entry name" value="Znf_FYVE_PHD"/>
</dbReference>
<dbReference type="InterPro" id="IPR038765">
    <property type="entry name" value="Papain-like_cys_pep_sf"/>
</dbReference>
<organism evidence="6 7">
    <name type="scientific">Branchiostoma belcheri</name>
    <name type="common">Amphioxus</name>
    <dbReference type="NCBI Taxonomy" id="7741"/>
    <lineage>
        <taxon>Eukaryota</taxon>
        <taxon>Metazoa</taxon>
        <taxon>Chordata</taxon>
        <taxon>Cephalochordata</taxon>
        <taxon>Leptocardii</taxon>
        <taxon>Amphioxiformes</taxon>
        <taxon>Branchiostomatidae</taxon>
        <taxon>Branchiostoma</taxon>
    </lineage>
</organism>
<dbReference type="KEGG" id="bbel:109474452"/>
<proteinExistence type="inferred from homology"/>
<comment type="similarity">
    <text evidence="1">Belongs to the peptidase C48 family.</text>
</comment>
<protein>
    <submittedName>
        <fullName evidence="7">Uncharacterized protein LOC109474452</fullName>
    </submittedName>
</protein>
<dbReference type="GeneID" id="109474452"/>
<keyword evidence="6" id="KW-1185">Reference proteome</keyword>
<dbReference type="InterPro" id="IPR013083">
    <property type="entry name" value="Znf_RING/FYVE/PHD"/>
</dbReference>
<dbReference type="AlphaFoldDB" id="A0A6P4YLG7"/>
<feature type="domain" description="Ubiquitin-like protease family profile" evidence="5">
    <location>
        <begin position="11"/>
        <end position="166"/>
    </location>
</feature>
<dbReference type="Gene3D" id="3.40.395.10">
    <property type="entry name" value="Adenoviral Proteinase, Chain A"/>
    <property type="match status" value="1"/>
</dbReference>
<evidence type="ECO:0000256" key="2">
    <source>
        <dbReference type="ARBA" id="ARBA00022670"/>
    </source>
</evidence>
<dbReference type="SUPFAM" id="SSF54001">
    <property type="entry name" value="Cysteine proteinases"/>
    <property type="match status" value="1"/>
</dbReference>
<dbReference type="SUPFAM" id="SSF57903">
    <property type="entry name" value="FYVE/PHD zinc finger"/>
    <property type="match status" value="1"/>
</dbReference>
<dbReference type="Proteomes" id="UP000515135">
    <property type="component" value="Unplaced"/>
</dbReference>
<feature type="coiled-coil region" evidence="4">
    <location>
        <begin position="268"/>
        <end position="295"/>
    </location>
</feature>
<evidence type="ECO:0000259" key="5">
    <source>
        <dbReference type="PROSITE" id="PS50600"/>
    </source>
</evidence>
<evidence type="ECO:0000313" key="6">
    <source>
        <dbReference type="Proteomes" id="UP000515135"/>
    </source>
</evidence>